<dbReference type="Proteomes" id="UP001597544">
    <property type="component" value="Unassembled WGS sequence"/>
</dbReference>
<comment type="similarity">
    <text evidence="1">Belongs to the universal stress protein A family.</text>
</comment>
<protein>
    <submittedName>
        <fullName evidence="4">Universal stress protein</fullName>
    </submittedName>
</protein>
<proteinExistence type="inferred from homology"/>
<dbReference type="SUPFAM" id="SSF52402">
    <property type="entry name" value="Adenine nucleotide alpha hydrolases-like"/>
    <property type="match status" value="2"/>
</dbReference>
<evidence type="ECO:0000259" key="3">
    <source>
        <dbReference type="Pfam" id="PF00582"/>
    </source>
</evidence>
<accession>A0ABW5ILD3</accession>
<organism evidence="4 5">
    <name type="scientific">Pontibacter locisalis</name>
    <dbReference type="NCBI Taxonomy" id="1719035"/>
    <lineage>
        <taxon>Bacteria</taxon>
        <taxon>Pseudomonadati</taxon>
        <taxon>Bacteroidota</taxon>
        <taxon>Cytophagia</taxon>
        <taxon>Cytophagales</taxon>
        <taxon>Hymenobacteraceae</taxon>
        <taxon>Pontibacter</taxon>
    </lineage>
</organism>
<dbReference type="PANTHER" id="PTHR46268:SF6">
    <property type="entry name" value="UNIVERSAL STRESS PROTEIN UP12"/>
    <property type="match status" value="1"/>
</dbReference>
<dbReference type="InterPro" id="IPR006016">
    <property type="entry name" value="UspA"/>
</dbReference>
<evidence type="ECO:0000256" key="2">
    <source>
        <dbReference type="SAM" id="Coils"/>
    </source>
</evidence>
<dbReference type="Gene3D" id="3.40.50.620">
    <property type="entry name" value="HUPs"/>
    <property type="match status" value="2"/>
</dbReference>
<name>A0ABW5ILD3_9BACT</name>
<comment type="caution">
    <text evidence="4">The sequence shown here is derived from an EMBL/GenBank/DDBJ whole genome shotgun (WGS) entry which is preliminary data.</text>
</comment>
<evidence type="ECO:0000313" key="4">
    <source>
        <dbReference type="EMBL" id="MFD2513722.1"/>
    </source>
</evidence>
<dbReference type="InterPro" id="IPR006015">
    <property type="entry name" value="Universal_stress_UspA"/>
</dbReference>
<evidence type="ECO:0000313" key="5">
    <source>
        <dbReference type="Proteomes" id="UP001597544"/>
    </source>
</evidence>
<gene>
    <name evidence="4" type="ORF">ACFSRY_07575</name>
</gene>
<dbReference type="PRINTS" id="PR01438">
    <property type="entry name" value="UNVRSLSTRESS"/>
</dbReference>
<dbReference type="PANTHER" id="PTHR46268">
    <property type="entry name" value="STRESS RESPONSE PROTEIN NHAX"/>
    <property type="match status" value="1"/>
</dbReference>
<feature type="coiled-coil region" evidence="2">
    <location>
        <begin position="204"/>
        <end position="231"/>
    </location>
</feature>
<feature type="domain" description="UspA" evidence="3">
    <location>
        <begin position="166"/>
        <end position="290"/>
    </location>
</feature>
<keyword evidence="2" id="KW-0175">Coiled coil</keyword>
<dbReference type="CDD" id="cd00293">
    <property type="entry name" value="USP-like"/>
    <property type="match status" value="2"/>
</dbReference>
<dbReference type="EMBL" id="JBHULU010000010">
    <property type="protein sequence ID" value="MFD2513722.1"/>
    <property type="molecule type" value="Genomic_DNA"/>
</dbReference>
<keyword evidence="5" id="KW-1185">Reference proteome</keyword>
<dbReference type="RefSeq" id="WP_377504833.1">
    <property type="nucleotide sequence ID" value="NZ_JBHULU010000010.1"/>
</dbReference>
<dbReference type="InterPro" id="IPR014729">
    <property type="entry name" value="Rossmann-like_a/b/a_fold"/>
</dbReference>
<reference evidence="5" key="1">
    <citation type="journal article" date="2019" name="Int. J. Syst. Evol. Microbiol.">
        <title>The Global Catalogue of Microorganisms (GCM) 10K type strain sequencing project: providing services to taxonomists for standard genome sequencing and annotation.</title>
        <authorList>
            <consortium name="The Broad Institute Genomics Platform"/>
            <consortium name="The Broad Institute Genome Sequencing Center for Infectious Disease"/>
            <person name="Wu L."/>
            <person name="Ma J."/>
        </authorList>
    </citation>
    <scope>NUCLEOTIDE SEQUENCE [LARGE SCALE GENOMIC DNA]</scope>
    <source>
        <strain evidence="5">KCTC 42498</strain>
    </source>
</reference>
<evidence type="ECO:0000256" key="1">
    <source>
        <dbReference type="ARBA" id="ARBA00008791"/>
    </source>
</evidence>
<dbReference type="Pfam" id="PF00582">
    <property type="entry name" value="Usp"/>
    <property type="match status" value="2"/>
</dbReference>
<feature type="domain" description="UspA" evidence="3">
    <location>
        <begin position="3"/>
        <end position="157"/>
    </location>
</feature>
<sequence>MLKILIPVDFSDESEEASLYALHLAVASQQAQLLLLHCFQDYLADAEPDILTPVPTTASEEITERVIYRNEEEAQDQLEELYGQLQREAHQMGSQVYIERTFIHGLPEEKISEEAKRFKPDLVVMGTKGESNIARSFFGTVTTKVVQELKVPVLTIPVAYQGAHLRKVAYATDFSKTDSKSIMQLQRILEPFQPLIYCVHISDNKNPREDREKLKQLREKLQQNAPNQKLEYTLLEGDDVAEALQKFVHHEAVDVLALTTHERGMFSKILSPSLAQKLVLHSEVPLLVFHDADHE</sequence>